<proteinExistence type="inferred from homology"/>
<organism evidence="5">
    <name type="scientific">hydrothermal vent metagenome</name>
    <dbReference type="NCBI Taxonomy" id="652676"/>
    <lineage>
        <taxon>unclassified sequences</taxon>
        <taxon>metagenomes</taxon>
        <taxon>ecological metagenomes</taxon>
    </lineage>
</organism>
<dbReference type="AlphaFoldDB" id="A0A3B0Y7T9"/>
<feature type="domain" description="Hemerythrin-like" evidence="4">
    <location>
        <begin position="27"/>
        <end position="139"/>
    </location>
</feature>
<dbReference type="CDD" id="cd12107">
    <property type="entry name" value="Hemerythrin"/>
    <property type="match status" value="1"/>
</dbReference>
<evidence type="ECO:0000313" key="5">
    <source>
        <dbReference type="EMBL" id="VAW64644.1"/>
    </source>
</evidence>
<reference evidence="5" key="1">
    <citation type="submission" date="2018-06" db="EMBL/GenBank/DDBJ databases">
        <authorList>
            <person name="Zhirakovskaya E."/>
        </authorList>
    </citation>
    <scope>NUCLEOTIDE SEQUENCE</scope>
</reference>
<dbReference type="SUPFAM" id="SSF47188">
    <property type="entry name" value="Hemerythrin-like"/>
    <property type="match status" value="1"/>
</dbReference>
<keyword evidence="3" id="KW-0408">Iron</keyword>
<dbReference type="PANTHER" id="PTHR37164">
    <property type="entry name" value="BACTERIOHEMERYTHRIN"/>
    <property type="match status" value="1"/>
</dbReference>
<dbReference type="InterPro" id="IPR016131">
    <property type="entry name" value="Haemerythrin_Fe_BS"/>
</dbReference>
<dbReference type="InterPro" id="IPR012827">
    <property type="entry name" value="Hemerythrin_metal-bd"/>
</dbReference>
<evidence type="ECO:0000256" key="3">
    <source>
        <dbReference type="ARBA" id="ARBA00023004"/>
    </source>
</evidence>
<gene>
    <name evidence="5" type="ORF">MNBD_GAMMA09-986</name>
</gene>
<dbReference type="InterPro" id="IPR050669">
    <property type="entry name" value="Hemerythrin"/>
</dbReference>
<dbReference type="EMBL" id="UOFI01000056">
    <property type="protein sequence ID" value="VAW64644.1"/>
    <property type="molecule type" value="Genomic_DNA"/>
</dbReference>
<dbReference type="InterPro" id="IPR012312">
    <property type="entry name" value="Hemerythrin-like"/>
</dbReference>
<dbReference type="PANTHER" id="PTHR37164:SF1">
    <property type="entry name" value="BACTERIOHEMERYTHRIN"/>
    <property type="match status" value="1"/>
</dbReference>
<dbReference type="NCBIfam" id="TIGR02481">
    <property type="entry name" value="hemeryth_dom"/>
    <property type="match status" value="1"/>
</dbReference>
<evidence type="ECO:0000259" key="4">
    <source>
        <dbReference type="Pfam" id="PF01814"/>
    </source>
</evidence>
<dbReference type="GO" id="GO:0046872">
    <property type="term" value="F:metal ion binding"/>
    <property type="evidence" value="ECO:0007669"/>
    <property type="project" value="UniProtKB-KW"/>
</dbReference>
<sequence length="177" mass="20401">MSITADAISTATSQKILMAWSDKLSVGIQEIDDQHKVLIDFLNQLHNAILHHHGADACGQIMDKLCEYTKIHFAVEESILRILDYPDYEDHKNHHENLLSQVRSLRLKMQTEDHSISFELLHFLKKWLTIHIMEEDTAYTAHLLSCGAQATTGKKTWVNKFWNGLKRNSKNNLHTLT</sequence>
<dbReference type="Gene3D" id="1.20.120.50">
    <property type="entry name" value="Hemerythrin-like"/>
    <property type="match status" value="1"/>
</dbReference>
<accession>A0A3B0Y7T9</accession>
<dbReference type="PROSITE" id="PS00550">
    <property type="entry name" value="HEMERYTHRINS"/>
    <property type="match status" value="1"/>
</dbReference>
<comment type="similarity">
    <text evidence="1">Belongs to the hemerythrin family.</text>
</comment>
<dbReference type="InterPro" id="IPR035938">
    <property type="entry name" value="Hemerythrin-like_sf"/>
</dbReference>
<evidence type="ECO:0000256" key="1">
    <source>
        <dbReference type="ARBA" id="ARBA00010587"/>
    </source>
</evidence>
<protein>
    <submittedName>
        <fullName evidence="5">Hemerythrin domain protein</fullName>
    </submittedName>
</protein>
<dbReference type="NCBIfam" id="NF033749">
    <property type="entry name" value="bact_hemeryth"/>
    <property type="match status" value="1"/>
</dbReference>
<evidence type="ECO:0000256" key="2">
    <source>
        <dbReference type="ARBA" id="ARBA00022723"/>
    </source>
</evidence>
<dbReference type="Pfam" id="PF01814">
    <property type="entry name" value="Hemerythrin"/>
    <property type="match status" value="1"/>
</dbReference>
<keyword evidence="2" id="KW-0479">Metal-binding</keyword>
<name>A0A3B0Y7T9_9ZZZZ</name>